<gene>
    <name evidence="1" type="ORF">H8B04_03000</name>
</gene>
<keyword evidence="2" id="KW-1185">Reference proteome</keyword>
<organism evidence="1 2">
    <name type="scientific">Sphingobacterium litopenaei</name>
    <dbReference type="NCBI Taxonomy" id="2763500"/>
    <lineage>
        <taxon>Bacteria</taxon>
        <taxon>Pseudomonadati</taxon>
        <taxon>Bacteroidota</taxon>
        <taxon>Sphingobacteriia</taxon>
        <taxon>Sphingobacteriales</taxon>
        <taxon>Sphingobacteriaceae</taxon>
        <taxon>Sphingobacterium</taxon>
    </lineage>
</organism>
<dbReference type="InterPro" id="IPR050640">
    <property type="entry name" value="Bact_2-comp_sensor_kinase"/>
</dbReference>
<accession>A0ABR7YB66</accession>
<dbReference type="RefSeq" id="WP_190301401.1">
    <property type="nucleotide sequence ID" value="NZ_JACOIJ010000003.1"/>
</dbReference>
<sequence>MANFISKLFQKTPQLDEAKLALQAQISVQNAVLDKHLVALAVQQNRLQAIESLISLTTVVDESNLRTLHDEINLLKEYVLAYKALKGENFFITLQNNVDESSDYKIFPFVLIPLVQNAIVNGYTTMEKYPIRIKLNSIGDTFKIEVSNRVNHYIANQEDTALIDNFKARLELIYPNKHSLFINSNSATFKATLLLI</sequence>
<evidence type="ECO:0008006" key="3">
    <source>
        <dbReference type="Google" id="ProtNLM"/>
    </source>
</evidence>
<proteinExistence type="predicted"/>
<reference evidence="1 2" key="1">
    <citation type="submission" date="2020-08" db="EMBL/GenBank/DDBJ databases">
        <title>Sphingobacterium sp. DN04309 isolated from aquaculture water.</title>
        <authorList>
            <person name="Zhang M."/>
        </authorList>
    </citation>
    <scope>NUCLEOTIDE SEQUENCE [LARGE SCALE GENOMIC DNA]</scope>
    <source>
        <strain evidence="1 2">DN04309</strain>
    </source>
</reference>
<comment type="caution">
    <text evidence="1">The sequence shown here is derived from an EMBL/GenBank/DDBJ whole genome shotgun (WGS) entry which is preliminary data.</text>
</comment>
<evidence type="ECO:0000313" key="1">
    <source>
        <dbReference type="EMBL" id="MBD1428546.1"/>
    </source>
</evidence>
<dbReference type="Proteomes" id="UP000651271">
    <property type="component" value="Unassembled WGS sequence"/>
</dbReference>
<evidence type="ECO:0000313" key="2">
    <source>
        <dbReference type="Proteomes" id="UP000651271"/>
    </source>
</evidence>
<name>A0ABR7YB66_9SPHI</name>
<protein>
    <recommendedName>
        <fullName evidence="3">Signal transduction histidine kinase internal region domain-containing protein</fullName>
    </recommendedName>
</protein>
<dbReference type="PANTHER" id="PTHR34220:SF7">
    <property type="entry name" value="SENSOR HISTIDINE KINASE YPDA"/>
    <property type="match status" value="1"/>
</dbReference>
<dbReference type="PANTHER" id="PTHR34220">
    <property type="entry name" value="SENSOR HISTIDINE KINASE YPDA"/>
    <property type="match status" value="1"/>
</dbReference>
<dbReference type="EMBL" id="JACOIJ010000003">
    <property type="protein sequence ID" value="MBD1428546.1"/>
    <property type="molecule type" value="Genomic_DNA"/>
</dbReference>